<organism evidence="1 2">
    <name type="scientific">Aeropyrum camini SY1 = JCM 12091</name>
    <dbReference type="NCBI Taxonomy" id="1198449"/>
    <lineage>
        <taxon>Archaea</taxon>
        <taxon>Thermoproteota</taxon>
        <taxon>Thermoprotei</taxon>
        <taxon>Desulfurococcales</taxon>
        <taxon>Desulfurococcaceae</taxon>
        <taxon>Aeropyrum</taxon>
    </lineage>
</organism>
<dbReference type="Proteomes" id="UP000016887">
    <property type="component" value="Chromosome"/>
</dbReference>
<reference evidence="1 2" key="1">
    <citation type="journal article" date="2013" name="Appl. Environ. Microbiol.">
        <title>Variation of the Virus-Related Elements within Syntenic Genomes of the Hyperthermophilic Archaeon Aeropyrum.</title>
        <authorList>
            <person name="Daifuku T."/>
            <person name="Yoshida T."/>
            <person name="Kitamura T."/>
            <person name="Kawaichi S."/>
            <person name="Inoue T."/>
            <person name="Nomura K."/>
            <person name="Yoshida Y."/>
            <person name="Kuno S."/>
            <person name="Sako Y."/>
        </authorList>
    </citation>
    <scope>NUCLEOTIDE SEQUENCE [LARGE SCALE GENOMIC DNA]</scope>
    <source>
        <strain evidence="1 2">SY1</strain>
    </source>
</reference>
<evidence type="ECO:0000313" key="1">
    <source>
        <dbReference type="EMBL" id="BAN89845.1"/>
    </source>
</evidence>
<proteinExistence type="predicted"/>
<dbReference type="KEGG" id="acj:ACAM_0376"/>
<dbReference type="GeneID" id="17109869"/>
<keyword evidence="2" id="KW-1185">Reference proteome</keyword>
<gene>
    <name evidence="1" type="ORF">ACAM_0376</name>
</gene>
<dbReference type="AlphaFoldDB" id="U3TCS6"/>
<sequence length="425" mass="46873">MIRALLNRLLRGRVIDLPPGNTIERLEVSGLTMLRGERGSRIRYSFSLELERPAGVLAFNRGLRASIEGGSWRYRKTVEKGLGWATVNTAYRRVGFREAEGMLEGFVEDFTLSMYGTRGNRAVLKDETLWHPVPSDNLVAWGLRGRLGFYSYSASLEAGLALVGPGYEEDEGVFRGRSTHRSPGLSLVIGRFRRIRLPRVEFWVRSGAVARREAAAAWDNIESLATVFEDAGAPLGVIDRVVEVWDETDPFAQDNMIALRSQVFKGAAKGEGPALYEVLVTLGSRAFADSAPRDLGAYWVYENLPEAAAIAASLSIGGPLEEVLRSRAMQLRECLETGVKGGYRIFGVGMPRSHRQRVIIRCGVPLAFYRLATENSPEALWDIVKCIGGKGVYSEEDAVECVVKVLGEEAGEIFTGENKPGKKQI</sequence>
<accession>U3TCS6</accession>
<evidence type="ECO:0000313" key="2">
    <source>
        <dbReference type="Proteomes" id="UP000016887"/>
    </source>
</evidence>
<dbReference type="eggNOG" id="arCOG14700">
    <property type="taxonomic scope" value="Archaea"/>
</dbReference>
<dbReference type="OrthoDB" id="375827at2157"/>
<dbReference type="EMBL" id="AP012489">
    <property type="protein sequence ID" value="BAN89845.1"/>
    <property type="molecule type" value="Genomic_DNA"/>
</dbReference>
<dbReference type="RefSeq" id="WP_022541122.1">
    <property type="nucleotide sequence ID" value="NC_022521.1"/>
</dbReference>
<protein>
    <submittedName>
        <fullName evidence="1">Uncharacterized protein</fullName>
    </submittedName>
</protein>
<dbReference type="STRING" id="1198449.ACAM_0376"/>
<name>U3TCS6_9CREN</name>